<feature type="transmembrane region" description="Helical" evidence="6">
    <location>
        <begin position="421"/>
        <end position="438"/>
    </location>
</feature>
<keyword evidence="2 4" id="KW-0863">Zinc-finger</keyword>
<keyword evidence="1" id="KW-0479">Metal-binding</keyword>
<feature type="signal peptide" evidence="7">
    <location>
        <begin position="1"/>
        <end position="17"/>
    </location>
</feature>
<evidence type="ECO:0000256" key="4">
    <source>
        <dbReference type="PROSITE-ProRule" id="PRU00175"/>
    </source>
</evidence>
<dbReference type="InterPro" id="IPR018957">
    <property type="entry name" value="Znf_C3HC4_RING-type"/>
</dbReference>
<name>A0AAD1Y9A5_EUPCR</name>
<keyword evidence="6" id="KW-0472">Membrane</keyword>
<dbReference type="Pfam" id="PF00097">
    <property type="entry name" value="zf-C3HC4"/>
    <property type="match status" value="1"/>
</dbReference>
<protein>
    <recommendedName>
        <fullName evidence="8">RING-type domain-containing protein</fullName>
    </recommendedName>
</protein>
<keyword evidence="6" id="KW-1133">Transmembrane helix</keyword>
<feature type="transmembrane region" description="Helical" evidence="6">
    <location>
        <begin position="324"/>
        <end position="345"/>
    </location>
</feature>
<feature type="compositionally biased region" description="Basic and acidic residues" evidence="5">
    <location>
        <begin position="240"/>
        <end position="254"/>
    </location>
</feature>
<dbReference type="PROSITE" id="PS50089">
    <property type="entry name" value="ZF_RING_2"/>
    <property type="match status" value="1"/>
</dbReference>
<feature type="transmembrane region" description="Helical" evidence="6">
    <location>
        <begin position="475"/>
        <end position="492"/>
    </location>
</feature>
<reference evidence="9" key="1">
    <citation type="submission" date="2023-07" db="EMBL/GenBank/DDBJ databases">
        <authorList>
            <consortium name="AG Swart"/>
            <person name="Singh M."/>
            <person name="Singh A."/>
            <person name="Seah K."/>
            <person name="Emmerich C."/>
        </authorList>
    </citation>
    <scope>NUCLEOTIDE SEQUENCE</scope>
    <source>
        <strain evidence="9">DP1</strain>
    </source>
</reference>
<dbReference type="Gene3D" id="3.30.40.10">
    <property type="entry name" value="Zinc/RING finger domain, C3HC4 (zinc finger)"/>
    <property type="match status" value="1"/>
</dbReference>
<evidence type="ECO:0000256" key="2">
    <source>
        <dbReference type="ARBA" id="ARBA00022771"/>
    </source>
</evidence>
<dbReference type="InterPro" id="IPR001841">
    <property type="entry name" value="Znf_RING"/>
</dbReference>
<feature type="domain" description="RING-type" evidence="8">
    <location>
        <begin position="532"/>
        <end position="592"/>
    </location>
</feature>
<feature type="region of interest" description="Disordered" evidence="5">
    <location>
        <begin position="232"/>
        <end position="254"/>
    </location>
</feature>
<organism evidence="9 10">
    <name type="scientific">Euplotes crassus</name>
    <dbReference type="NCBI Taxonomy" id="5936"/>
    <lineage>
        <taxon>Eukaryota</taxon>
        <taxon>Sar</taxon>
        <taxon>Alveolata</taxon>
        <taxon>Ciliophora</taxon>
        <taxon>Intramacronucleata</taxon>
        <taxon>Spirotrichea</taxon>
        <taxon>Hypotrichia</taxon>
        <taxon>Euplotida</taxon>
        <taxon>Euplotidae</taxon>
        <taxon>Moneuplotes</taxon>
    </lineage>
</organism>
<evidence type="ECO:0000313" key="9">
    <source>
        <dbReference type="EMBL" id="CAI2386937.1"/>
    </source>
</evidence>
<evidence type="ECO:0000259" key="8">
    <source>
        <dbReference type="PROSITE" id="PS50089"/>
    </source>
</evidence>
<keyword evidence="3" id="KW-0862">Zinc</keyword>
<evidence type="ECO:0000256" key="6">
    <source>
        <dbReference type="SAM" id="Phobius"/>
    </source>
</evidence>
<feature type="transmembrane region" description="Helical" evidence="6">
    <location>
        <begin position="445"/>
        <end position="463"/>
    </location>
</feature>
<evidence type="ECO:0000256" key="3">
    <source>
        <dbReference type="ARBA" id="ARBA00022833"/>
    </source>
</evidence>
<dbReference type="EMBL" id="CAMPGE010029465">
    <property type="protein sequence ID" value="CAI2386937.1"/>
    <property type="molecule type" value="Genomic_DNA"/>
</dbReference>
<evidence type="ECO:0000313" key="10">
    <source>
        <dbReference type="Proteomes" id="UP001295684"/>
    </source>
</evidence>
<dbReference type="GO" id="GO:0008270">
    <property type="term" value="F:zinc ion binding"/>
    <property type="evidence" value="ECO:0007669"/>
    <property type="project" value="UniProtKB-KW"/>
</dbReference>
<feature type="transmembrane region" description="Helical" evidence="6">
    <location>
        <begin position="283"/>
        <end position="303"/>
    </location>
</feature>
<gene>
    <name evidence="9" type="ORF">ECRASSUSDP1_LOCUS28563</name>
</gene>
<evidence type="ECO:0000256" key="5">
    <source>
        <dbReference type="SAM" id="MobiDB-lite"/>
    </source>
</evidence>
<accession>A0AAD1Y9A5</accession>
<feature type="transmembrane region" description="Helical" evidence="6">
    <location>
        <begin position="387"/>
        <end position="415"/>
    </location>
</feature>
<dbReference type="SMART" id="SM00184">
    <property type="entry name" value="RING"/>
    <property type="match status" value="1"/>
</dbReference>
<dbReference type="InterPro" id="IPR013083">
    <property type="entry name" value="Znf_RING/FYVE/PHD"/>
</dbReference>
<dbReference type="AlphaFoldDB" id="A0AAD1Y9A5"/>
<dbReference type="Proteomes" id="UP001295684">
    <property type="component" value="Unassembled WGS sequence"/>
</dbReference>
<keyword evidence="6" id="KW-0812">Transmembrane</keyword>
<dbReference type="SUPFAM" id="SSF57850">
    <property type="entry name" value="RING/U-box"/>
    <property type="match status" value="1"/>
</dbReference>
<keyword evidence="10" id="KW-1185">Reference proteome</keyword>
<comment type="caution">
    <text evidence="9">The sequence shown here is derived from an EMBL/GenBank/DDBJ whole genome shotgun (WGS) entry which is preliminary data.</text>
</comment>
<proteinExistence type="predicted"/>
<sequence>MVNKFVLVLLLASLAYCQDDTQLEELVKPEIGCDKELLDLYFEDEKKLGEVQDAQLIEISEDETLGVDFRFIRYWKYKDSEDGKIKDFHKENGKLVTGWQGAKKIKDKGKESGQEENEENIELDGSYLYGYKISPNCTTSGCFDLASNVYIVFYGIPNATTSNEDASSVSYYGIIKLPKSKIHQSFPFKYWFQNNDVENVEFDFCSDKKLQRVMSEVSYSLSEGLEQTFNINPYQSNSTHDSKEEKSKLHECSKDDCKPQKEKDKIFSMIFKLEAAKPTPNKLISIPLCMVVLIVFWIMGINQNYECRNFNIINTSMKERLHKLITFTFVQVTIVLVMYTIAASYQYLGEVIYVPNFLIGNWGFYISANIGYTFCNDRGVLKQIIRNFCCILLTCVFVLLIVIIVIFPLAASYIFFSLKEASLLTNLWWFLVLFNFLIRKRYAINVGHSILISITISFSGVPFARSSEYFPTYSYSYAFALLFVHLCGILVIQTQAKYGTRFFLPTFLRRNLYDKYMKKLTHFNDQECGQFCQICTNPLDYPELEYHDVSETYKFLNFGEGVYIETPCSHTYHPNCLFKMIQETNPQCPVCSHEVPVYDFDD</sequence>
<keyword evidence="7" id="KW-0732">Signal</keyword>
<evidence type="ECO:0000256" key="1">
    <source>
        <dbReference type="ARBA" id="ARBA00022723"/>
    </source>
</evidence>
<evidence type="ECO:0000256" key="7">
    <source>
        <dbReference type="SAM" id="SignalP"/>
    </source>
</evidence>
<feature type="transmembrane region" description="Helical" evidence="6">
    <location>
        <begin position="351"/>
        <end position="375"/>
    </location>
</feature>
<feature type="chain" id="PRO_5042252829" description="RING-type domain-containing protein" evidence="7">
    <location>
        <begin position="18"/>
        <end position="602"/>
    </location>
</feature>